<evidence type="ECO:0000313" key="2">
    <source>
        <dbReference type="Proteomes" id="UP001149860"/>
    </source>
</evidence>
<evidence type="ECO:0000313" key="1">
    <source>
        <dbReference type="EMBL" id="XFD39957.1"/>
    </source>
</evidence>
<organism evidence="1 2">
    <name type="scientific">Lentilactobacillus terminaliae</name>
    <dbReference type="NCBI Taxonomy" id="3003483"/>
    <lineage>
        <taxon>Bacteria</taxon>
        <taxon>Bacillati</taxon>
        <taxon>Bacillota</taxon>
        <taxon>Bacilli</taxon>
        <taxon>Lactobacillales</taxon>
        <taxon>Lactobacillaceae</taxon>
        <taxon>Lentilactobacillus</taxon>
    </lineage>
</organism>
<keyword evidence="2" id="KW-1185">Reference proteome</keyword>
<dbReference type="Proteomes" id="UP001149860">
    <property type="component" value="Chromosome"/>
</dbReference>
<gene>
    <name evidence="1" type="ORF">O0236_001235</name>
</gene>
<reference evidence="1" key="1">
    <citation type="submission" date="2024-08" db="EMBL/GenBank/DDBJ databases">
        <title>Lentilactobacillus sp. nov., isolated from tree bark.</title>
        <authorList>
            <person name="Phuengjayaem S."/>
            <person name="Tanasupawat S."/>
        </authorList>
    </citation>
    <scope>NUCLEOTIDE SEQUENCE</scope>
    <source>
        <strain evidence="1">SPB1-3</strain>
    </source>
</reference>
<name>A0ACD5DF02_9LACO</name>
<accession>A0ACD5DF02</accession>
<protein>
    <submittedName>
        <fullName evidence="1">TMEM175 family protein</fullName>
    </submittedName>
</protein>
<sequence>MDKSRVAAFTDAVVAIIMTIMVLEFKTPETYNWSGILDEGTYFFAYAISFLFILVAWYNHHYMFALAPRITKRIFWINNAWLFSMSIIPVSTAWVGKFMMNKAPEYFYLIIFLFWSLAYESLTKEIIKASKASGHKEIAKKIASMPPYRLLNSWRSLILYAVVLVMIQYFPPMGLLVTLAELLYMAFHTTDDSDQIA</sequence>
<dbReference type="EMBL" id="CP168151">
    <property type="protein sequence ID" value="XFD39957.1"/>
    <property type="molecule type" value="Genomic_DNA"/>
</dbReference>
<proteinExistence type="predicted"/>